<evidence type="ECO:0000313" key="2">
    <source>
        <dbReference type="Proteomes" id="UP000535501"/>
    </source>
</evidence>
<dbReference type="Proteomes" id="UP000535501">
    <property type="component" value="Unassembled WGS sequence"/>
</dbReference>
<accession>A0A7W9YYE3</accession>
<dbReference type="EMBL" id="JACHEJ010000003">
    <property type="protein sequence ID" value="MBB6179911.1"/>
    <property type="molecule type" value="Genomic_DNA"/>
</dbReference>
<gene>
    <name evidence="1" type="ORF">HNQ75_001879</name>
</gene>
<comment type="caution">
    <text evidence="1">The sequence shown here is derived from an EMBL/GenBank/DDBJ whole genome shotgun (WGS) entry which is preliminary data.</text>
</comment>
<sequence length="138" mass="15919">MADEQNRSKKLKRLVSVQRHMEKMAEHELAATTKHRAEVAQSMEVVIQAIGSIDPIHRSFSQNYAERFGRLTIKDGQLENIQQIQEMKVLRERTKGDRLEEHMKKAREQEERQASDQAIYDLLEITFAAPASSKVQSS</sequence>
<proteinExistence type="predicted"/>
<keyword evidence="2" id="KW-1185">Reference proteome</keyword>
<dbReference type="RefSeq" id="WP_077549088.1">
    <property type="nucleotide sequence ID" value="NZ_JACHEJ010000003.1"/>
</dbReference>
<organism evidence="1 2">
    <name type="scientific">Pseudorhizobium flavum</name>
    <dbReference type="NCBI Taxonomy" id="1335061"/>
    <lineage>
        <taxon>Bacteria</taxon>
        <taxon>Pseudomonadati</taxon>
        <taxon>Pseudomonadota</taxon>
        <taxon>Alphaproteobacteria</taxon>
        <taxon>Hyphomicrobiales</taxon>
        <taxon>Rhizobiaceae</taxon>
        <taxon>Rhizobium/Agrobacterium group</taxon>
        <taxon>Pseudorhizobium</taxon>
    </lineage>
</organism>
<name>A0A7W9YYE3_9HYPH</name>
<reference evidence="1 2" key="1">
    <citation type="submission" date="2020-08" db="EMBL/GenBank/DDBJ databases">
        <title>Genomic Encyclopedia of Type Strains, Phase IV (KMG-IV): sequencing the most valuable type-strain genomes for metagenomic binning, comparative biology and taxonomic classification.</title>
        <authorList>
            <person name="Goeker M."/>
        </authorList>
    </citation>
    <scope>NUCLEOTIDE SEQUENCE [LARGE SCALE GENOMIC DNA]</scope>
    <source>
        <strain evidence="1 2">DSM 102134</strain>
    </source>
</reference>
<protein>
    <submittedName>
        <fullName evidence="1">Na+/phosphate symporter</fullName>
    </submittedName>
</protein>
<dbReference type="AlphaFoldDB" id="A0A7W9YYE3"/>
<evidence type="ECO:0000313" key="1">
    <source>
        <dbReference type="EMBL" id="MBB6179911.1"/>
    </source>
</evidence>